<evidence type="ECO:0000313" key="4">
    <source>
        <dbReference type="RefSeq" id="XP_030979297.1"/>
    </source>
</evidence>
<reference evidence="3 4" key="1">
    <citation type="journal article" date="2019" name="Mol. Biol. Evol.">
        <title>Blast fungal genomes show frequent chromosomal changes, gene gains and losses, and effector gene turnover.</title>
        <authorList>
            <person name="Gomez Luciano L.B."/>
            <person name="Jason Tsai I."/>
            <person name="Chuma I."/>
            <person name="Tosa Y."/>
            <person name="Chen Y.H."/>
            <person name="Li J.Y."/>
            <person name="Li M.Y."/>
            <person name="Jade Lu M.Y."/>
            <person name="Nakayashiki H."/>
            <person name="Li W.H."/>
        </authorList>
    </citation>
    <scope>NUCLEOTIDE SEQUENCE [LARGE SCALE GENOMIC DNA]</scope>
    <source>
        <strain evidence="3 4">NI907</strain>
    </source>
</reference>
<dbReference type="KEGG" id="pgri:PgNI_08449"/>
<reference evidence="4" key="2">
    <citation type="submission" date="2019-10" db="EMBL/GenBank/DDBJ databases">
        <authorList>
            <consortium name="NCBI Genome Project"/>
        </authorList>
    </citation>
    <scope>NUCLEOTIDE SEQUENCE</scope>
    <source>
        <strain evidence="4">NI907</strain>
    </source>
</reference>
<dbReference type="GeneID" id="41963354"/>
<dbReference type="Proteomes" id="UP000515153">
    <property type="component" value="Chromosome V"/>
</dbReference>
<dbReference type="InterPro" id="IPR029058">
    <property type="entry name" value="AB_hydrolase_fold"/>
</dbReference>
<gene>
    <name evidence="4" type="ORF">PgNI_08449</name>
</gene>
<keyword evidence="2" id="KW-0472">Membrane</keyword>
<feature type="region of interest" description="Disordered" evidence="1">
    <location>
        <begin position="607"/>
        <end position="626"/>
    </location>
</feature>
<feature type="compositionally biased region" description="Gly residues" evidence="1">
    <location>
        <begin position="391"/>
        <end position="402"/>
    </location>
</feature>
<dbReference type="PANTHER" id="PTHR42044:SF1">
    <property type="entry name" value="DUF676 DOMAIN-CONTAINING PROTEIN"/>
    <property type="match status" value="1"/>
</dbReference>
<dbReference type="SUPFAM" id="SSF53474">
    <property type="entry name" value="alpha/beta-Hydrolases"/>
    <property type="match status" value="1"/>
</dbReference>
<organism evidence="3 4">
    <name type="scientific">Pyricularia grisea</name>
    <name type="common">Crabgrass-specific blast fungus</name>
    <name type="synonym">Magnaporthe grisea</name>
    <dbReference type="NCBI Taxonomy" id="148305"/>
    <lineage>
        <taxon>Eukaryota</taxon>
        <taxon>Fungi</taxon>
        <taxon>Dikarya</taxon>
        <taxon>Ascomycota</taxon>
        <taxon>Pezizomycotina</taxon>
        <taxon>Sordariomycetes</taxon>
        <taxon>Sordariomycetidae</taxon>
        <taxon>Magnaporthales</taxon>
        <taxon>Pyriculariaceae</taxon>
        <taxon>Pyricularia</taxon>
    </lineage>
</organism>
<accession>A0A6P8AWP0</accession>
<feature type="transmembrane region" description="Helical" evidence="2">
    <location>
        <begin position="170"/>
        <end position="189"/>
    </location>
</feature>
<dbReference type="PANTHER" id="PTHR42044">
    <property type="entry name" value="DUF676 DOMAIN-CONTAINING PROTEIN-RELATED"/>
    <property type="match status" value="1"/>
</dbReference>
<keyword evidence="2" id="KW-1133">Transmembrane helix</keyword>
<protein>
    <submittedName>
        <fullName evidence="4">Uncharacterized protein</fullName>
    </submittedName>
</protein>
<dbReference type="AlphaFoldDB" id="A0A6P8AWP0"/>
<feature type="transmembrane region" description="Helical" evidence="2">
    <location>
        <begin position="107"/>
        <end position="131"/>
    </location>
</feature>
<feature type="transmembrane region" description="Helical" evidence="2">
    <location>
        <begin position="143"/>
        <end position="164"/>
    </location>
</feature>
<reference evidence="4" key="3">
    <citation type="submission" date="2025-08" db="UniProtKB">
        <authorList>
            <consortium name="RefSeq"/>
        </authorList>
    </citation>
    <scope>IDENTIFICATION</scope>
    <source>
        <strain evidence="4">NI907</strain>
    </source>
</reference>
<keyword evidence="3" id="KW-1185">Reference proteome</keyword>
<keyword evidence="2" id="KW-0812">Transmembrane</keyword>
<feature type="region of interest" description="Disordered" evidence="1">
    <location>
        <begin position="366"/>
        <end position="428"/>
    </location>
</feature>
<dbReference type="RefSeq" id="XP_030979297.1">
    <property type="nucleotide sequence ID" value="XM_031128446.1"/>
</dbReference>
<name>A0A6P8AWP0_PYRGI</name>
<evidence type="ECO:0000256" key="2">
    <source>
        <dbReference type="SAM" id="Phobius"/>
    </source>
</evidence>
<evidence type="ECO:0000313" key="3">
    <source>
        <dbReference type="Proteomes" id="UP000515153"/>
    </source>
</evidence>
<sequence length="626" mass="67867">MLGILGLFWFFWTGTVAIAISYLWATARHHKQQPPSASSPSFSMPSRITTDDNAGLDSHGNNNNNNSALMGAKCEGSTKFYGSQIGGKSVINYSYTDLPFRLLGYDIYYFFRFAWAIPYVVLPASAPYLSGDLDELSPTRENLFCIFVHAILIVLQLGFVLVLLPVMVLLPVWTAAMFITAFLVCNRLICKVLNGDQPTLTSNPEYAPALEKHAHEQWIFVNGVAVGKHWLQNNLDRLALTFKRPVLGIHNKTDGIIFDIVECLVQRTFGYATDDVRLCYAAVKEKLYDPQYTKVVLILHSQGGIEGGMVLDWLLQEMPQDLLAKVEVYTFGNAANHFNNPHLHVTSQENAQANPLAASIDVAEPTETLERSASSDNSAVAAPKSKKKKNGGGGRRTQGNGGSSSSTSSVSNDALESMLTRETSAPRPSAISDRVIGHVEHYAHTTDFVALWGVLHFATSTPATLFVPRFIGRLFARTSVRGGHQLCMHYLDGMFPLRRDESAPGGFSGCIEAGPAEEGLNDFMDSEVVVGAADGGADGTATVDVAGAAFKSSWVGVLKNEIKGLPAAASEAADEVEVMNAGQGIGKGASRTFKVKQLSRLWQYRDGRSPEDNVAGVDGPVRGKTL</sequence>
<proteinExistence type="predicted"/>
<evidence type="ECO:0000256" key="1">
    <source>
        <dbReference type="SAM" id="MobiDB-lite"/>
    </source>
</evidence>
<feature type="transmembrane region" description="Helical" evidence="2">
    <location>
        <begin position="7"/>
        <end position="25"/>
    </location>
</feature>